<name>A0A3L8PVV2_9GAMM</name>
<accession>A0A3L8PVV2</accession>
<dbReference type="RefSeq" id="WP_121839284.1">
    <property type="nucleotide sequence ID" value="NZ_ML014783.1"/>
</dbReference>
<organism evidence="2 3">
    <name type="scientific">Parashewanella curva</name>
    <dbReference type="NCBI Taxonomy" id="2338552"/>
    <lineage>
        <taxon>Bacteria</taxon>
        <taxon>Pseudomonadati</taxon>
        <taxon>Pseudomonadota</taxon>
        <taxon>Gammaproteobacteria</taxon>
        <taxon>Alteromonadales</taxon>
        <taxon>Shewanellaceae</taxon>
        <taxon>Parashewanella</taxon>
    </lineage>
</organism>
<keyword evidence="3" id="KW-1185">Reference proteome</keyword>
<comment type="caution">
    <text evidence="2">The sequence shown here is derived from an EMBL/GenBank/DDBJ whole genome shotgun (WGS) entry which is preliminary data.</text>
</comment>
<keyword evidence="1" id="KW-0472">Membrane</keyword>
<dbReference type="EMBL" id="QZEI01000034">
    <property type="protein sequence ID" value="RLV59454.1"/>
    <property type="molecule type" value="Genomic_DNA"/>
</dbReference>
<proteinExistence type="predicted"/>
<evidence type="ECO:0000256" key="1">
    <source>
        <dbReference type="SAM" id="Phobius"/>
    </source>
</evidence>
<protein>
    <submittedName>
        <fullName evidence="2">Uncharacterized protein</fullName>
    </submittedName>
</protein>
<feature type="transmembrane region" description="Helical" evidence="1">
    <location>
        <begin position="115"/>
        <end position="133"/>
    </location>
</feature>
<gene>
    <name evidence="2" type="ORF">D5018_12205</name>
</gene>
<sequence>MSNEVKVKGNELFTEGYQFNFMVNGKAISVWGSCWTGKEVIKLDGKTVSERRSYRRKSVHHFDIGHVPYEIEFNTIDILKGHLECTLIEDGAHVETQSLAYKHPETPKKVVVRELLLWMVIGLISGFLAARFLG</sequence>
<dbReference type="Proteomes" id="UP000281474">
    <property type="component" value="Unassembled WGS sequence"/>
</dbReference>
<dbReference type="OrthoDB" id="6228646at2"/>
<keyword evidence="1" id="KW-0812">Transmembrane</keyword>
<reference evidence="2 3" key="1">
    <citation type="submission" date="2018-09" db="EMBL/GenBank/DDBJ databases">
        <title>Phylogeny of the Shewanellaceae, and recommendation for two new genera, Pseudoshewanella and Parashewanella.</title>
        <authorList>
            <person name="Wang G."/>
        </authorList>
    </citation>
    <scope>NUCLEOTIDE SEQUENCE [LARGE SCALE GENOMIC DNA]</scope>
    <source>
        <strain evidence="2 3">C51</strain>
    </source>
</reference>
<dbReference type="AlphaFoldDB" id="A0A3L8PVV2"/>
<evidence type="ECO:0000313" key="3">
    <source>
        <dbReference type="Proteomes" id="UP000281474"/>
    </source>
</evidence>
<evidence type="ECO:0000313" key="2">
    <source>
        <dbReference type="EMBL" id="RLV59454.1"/>
    </source>
</evidence>
<keyword evidence="1" id="KW-1133">Transmembrane helix</keyword>